<evidence type="ECO:0000256" key="2">
    <source>
        <dbReference type="SAM" id="MobiDB-lite"/>
    </source>
</evidence>
<dbReference type="AlphaFoldDB" id="A0A9E7D6J6"/>
<proteinExistence type="predicted"/>
<keyword evidence="3" id="KW-0472">Membrane</keyword>
<reference evidence="4" key="1">
    <citation type="submission" date="2022-05" db="EMBL/GenBank/DDBJ databases">
        <title>Using nanopore sequencing to obtain complete genomes from saliva samples.</title>
        <authorList>
            <person name="Baker J.L."/>
        </authorList>
    </citation>
    <scope>NUCLEOTIDE SEQUENCE</scope>
    <source>
        <strain evidence="4">JCVI-JB-Ag32</strain>
    </source>
</reference>
<dbReference type="Proteomes" id="UP000830236">
    <property type="component" value="Chromosome"/>
</dbReference>
<dbReference type="InterPro" id="IPR007060">
    <property type="entry name" value="FtsL/DivIC"/>
</dbReference>
<feature type="compositionally biased region" description="Basic and acidic residues" evidence="2">
    <location>
        <begin position="169"/>
        <end position="190"/>
    </location>
</feature>
<keyword evidence="1" id="KW-0175">Coiled coil</keyword>
<dbReference type="EMBL" id="CP097095">
    <property type="protein sequence ID" value="UQF79533.1"/>
    <property type="molecule type" value="Genomic_DNA"/>
</dbReference>
<feature type="coiled-coil region" evidence="1">
    <location>
        <begin position="95"/>
        <end position="122"/>
    </location>
</feature>
<feature type="region of interest" description="Disordered" evidence="2">
    <location>
        <begin position="1"/>
        <end position="59"/>
    </location>
</feature>
<accession>A0A9E7D6J6</accession>
<name>A0A9E7D6J6_9ACTO</name>
<evidence type="ECO:0000256" key="1">
    <source>
        <dbReference type="SAM" id="Coils"/>
    </source>
</evidence>
<feature type="compositionally biased region" description="Polar residues" evidence="2">
    <location>
        <begin position="154"/>
        <end position="166"/>
    </location>
</feature>
<organism evidence="4 5">
    <name type="scientific">Actinomyces graevenitzii</name>
    <dbReference type="NCBI Taxonomy" id="55565"/>
    <lineage>
        <taxon>Bacteria</taxon>
        <taxon>Bacillati</taxon>
        <taxon>Actinomycetota</taxon>
        <taxon>Actinomycetes</taxon>
        <taxon>Actinomycetales</taxon>
        <taxon>Actinomycetaceae</taxon>
        <taxon>Actinomyces</taxon>
    </lineage>
</organism>
<feature type="transmembrane region" description="Helical" evidence="3">
    <location>
        <begin position="63"/>
        <end position="82"/>
    </location>
</feature>
<dbReference type="KEGG" id="agh:M3I41_08115"/>
<keyword evidence="3" id="KW-1133">Transmembrane helix</keyword>
<protein>
    <submittedName>
        <fullName evidence="4">Septum formation initiator family protein</fullName>
    </submittedName>
</protein>
<feature type="compositionally biased region" description="Low complexity" evidence="2">
    <location>
        <begin position="197"/>
        <end position="209"/>
    </location>
</feature>
<evidence type="ECO:0000313" key="5">
    <source>
        <dbReference type="Proteomes" id="UP000830236"/>
    </source>
</evidence>
<gene>
    <name evidence="4" type="ORF">M3I41_08115</name>
</gene>
<keyword evidence="3" id="KW-0812">Transmembrane</keyword>
<feature type="region of interest" description="Disordered" evidence="2">
    <location>
        <begin position="154"/>
        <end position="209"/>
    </location>
</feature>
<evidence type="ECO:0000313" key="4">
    <source>
        <dbReference type="EMBL" id="UQF79533.1"/>
    </source>
</evidence>
<sequence length="209" mass="23614">MKPRRPTQADPRRRRQRRTSNATGSEAAPRTHPEGLPRVRLQTPRTGEIPQVPQQRDDGRTPVSLRMLLVLVALLVPTFFIAESVHTYFVQHQRYQEVSSQLRATKQENAQLEAKLQAWRDNNYLKSQARGRLGYVMPGETTYIVVGADSVSETTATSSTPQNSQPWYDRLRQSTREAGKVPKAAKREPSQRGWLDPTTSPTPTVTTTP</sequence>
<evidence type="ECO:0000256" key="3">
    <source>
        <dbReference type="SAM" id="Phobius"/>
    </source>
</evidence>
<dbReference type="Pfam" id="PF04977">
    <property type="entry name" value="DivIC"/>
    <property type="match status" value="1"/>
</dbReference>